<comment type="caution">
    <text evidence="5">The sequence shown here is derived from an EMBL/GenBank/DDBJ whole genome shotgun (WGS) entry which is preliminary data.</text>
</comment>
<sequence length="350" mass="37886">MAPPTYPAGTTINDRYVFQRKLGSDGEVYEAFDRNLDKLVAVKLLDPLKGSPHTWHEAQRLEQLSSRCLIPVLNADVVINSDIRFIVTPLVDGGDLESRAAGTGLSLQEAVRCARHIAAGIDRIHAEGMVHRDIKPANALVSGDDDVMVSDLEMCEFLDSDGRAERNGSFCTVAPETAPDDGYCSVSSDIYSLGATAFYLLSGKYPIDHGLHPAEQRQRIVKGDIRDLRTLAPHVPRSVAIVVGKALKGAPDMRHGSAEEFGNALANAINGKRDWKAMDHPGHLFCAEGERFKGRAAVRICAEPRADGGVNVVARLHPSGRRPSGVSDSVIQASQVPKKLRDLVSELNAD</sequence>
<evidence type="ECO:0000259" key="4">
    <source>
        <dbReference type="PROSITE" id="PS50011"/>
    </source>
</evidence>
<organism evidence="5 6">
    <name type="scientific">Rhodococcus tibetensis</name>
    <dbReference type="NCBI Taxonomy" id="2965064"/>
    <lineage>
        <taxon>Bacteria</taxon>
        <taxon>Bacillati</taxon>
        <taxon>Actinomycetota</taxon>
        <taxon>Actinomycetes</taxon>
        <taxon>Mycobacteriales</taxon>
        <taxon>Nocardiaceae</taxon>
        <taxon>Rhodococcus</taxon>
    </lineage>
</organism>
<evidence type="ECO:0000256" key="2">
    <source>
        <dbReference type="ARBA" id="ARBA00022741"/>
    </source>
</evidence>
<protein>
    <submittedName>
        <fullName evidence="5">Serine/threonine protein kinase</fullName>
    </submittedName>
</protein>
<accession>A0ABT1Q8X9</accession>
<keyword evidence="5" id="KW-0418">Kinase</keyword>
<evidence type="ECO:0000256" key="3">
    <source>
        <dbReference type="ARBA" id="ARBA00022840"/>
    </source>
</evidence>
<evidence type="ECO:0000313" key="6">
    <source>
        <dbReference type="Proteomes" id="UP001524501"/>
    </source>
</evidence>
<dbReference type="PROSITE" id="PS50011">
    <property type="entry name" value="PROTEIN_KINASE_DOM"/>
    <property type="match status" value="1"/>
</dbReference>
<name>A0ABT1Q8X9_9NOCA</name>
<comment type="similarity">
    <text evidence="1">Belongs to the protein kinase superfamily. STE Ser/Thr protein kinase family. STE20 subfamily.</text>
</comment>
<dbReference type="PANTHER" id="PTHR45832:SF22">
    <property type="entry name" value="SERINE_THREONINE-PROTEIN KINASE SAMKA-RELATED"/>
    <property type="match status" value="1"/>
</dbReference>
<evidence type="ECO:0000313" key="5">
    <source>
        <dbReference type="EMBL" id="MCQ4118719.1"/>
    </source>
</evidence>
<dbReference type="RefSeq" id="WP_255966365.1">
    <property type="nucleotide sequence ID" value="NZ_JANFQF010000004.1"/>
</dbReference>
<dbReference type="GO" id="GO:0004674">
    <property type="term" value="F:protein serine/threonine kinase activity"/>
    <property type="evidence" value="ECO:0007669"/>
    <property type="project" value="UniProtKB-KW"/>
</dbReference>
<dbReference type="EMBL" id="JANFQF010000004">
    <property type="protein sequence ID" value="MCQ4118719.1"/>
    <property type="molecule type" value="Genomic_DNA"/>
</dbReference>
<keyword evidence="5" id="KW-0808">Transferase</keyword>
<dbReference type="Gene3D" id="3.30.200.20">
    <property type="entry name" value="Phosphorylase Kinase, domain 1"/>
    <property type="match status" value="1"/>
</dbReference>
<dbReference type="CDD" id="cd14014">
    <property type="entry name" value="STKc_PknB_like"/>
    <property type="match status" value="1"/>
</dbReference>
<gene>
    <name evidence="5" type="ORF">NOF53_05950</name>
</gene>
<feature type="domain" description="Protein kinase" evidence="4">
    <location>
        <begin position="14"/>
        <end position="266"/>
    </location>
</feature>
<keyword evidence="3" id="KW-0067">ATP-binding</keyword>
<dbReference type="PANTHER" id="PTHR45832">
    <property type="entry name" value="SERINE/THREONINE-PROTEIN KINASE SAMKA-RELATED-RELATED"/>
    <property type="match status" value="1"/>
</dbReference>
<dbReference type="InterPro" id="IPR000719">
    <property type="entry name" value="Prot_kinase_dom"/>
</dbReference>
<keyword evidence="2" id="KW-0547">Nucleotide-binding</keyword>
<proteinExistence type="inferred from homology"/>
<reference evidence="5 6" key="1">
    <citation type="submission" date="2022-07" db="EMBL/GenBank/DDBJ databases">
        <title>Degradation activity of malathion, p-nitrophenol and potential low-temperature adaptation strategy of Rhodococcus sp. FXJ9.536.</title>
        <authorList>
            <person name="Huang J."/>
            <person name="Huang Y."/>
        </authorList>
    </citation>
    <scope>NUCLEOTIDE SEQUENCE [LARGE SCALE GENOMIC DNA]</scope>
    <source>
        <strain evidence="5 6">FXJ9.536</strain>
    </source>
</reference>
<dbReference type="SUPFAM" id="SSF56112">
    <property type="entry name" value="Protein kinase-like (PK-like)"/>
    <property type="match status" value="1"/>
</dbReference>
<keyword evidence="5" id="KW-0723">Serine/threonine-protein kinase</keyword>
<dbReference type="InterPro" id="IPR051931">
    <property type="entry name" value="PAK3-like"/>
</dbReference>
<dbReference type="Proteomes" id="UP001524501">
    <property type="component" value="Unassembled WGS sequence"/>
</dbReference>
<dbReference type="SMART" id="SM00220">
    <property type="entry name" value="S_TKc"/>
    <property type="match status" value="1"/>
</dbReference>
<dbReference type="Gene3D" id="1.10.510.10">
    <property type="entry name" value="Transferase(Phosphotransferase) domain 1"/>
    <property type="match status" value="1"/>
</dbReference>
<dbReference type="Pfam" id="PF00069">
    <property type="entry name" value="Pkinase"/>
    <property type="match status" value="1"/>
</dbReference>
<evidence type="ECO:0000256" key="1">
    <source>
        <dbReference type="ARBA" id="ARBA00008874"/>
    </source>
</evidence>
<keyword evidence="6" id="KW-1185">Reference proteome</keyword>
<dbReference type="InterPro" id="IPR011009">
    <property type="entry name" value="Kinase-like_dom_sf"/>
</dbReference>